<feature type="transmembrane region" description="Helical" evidence="2">
    <location>
        <begin position="452"/>
        <end position="471"/>
    </location>
</feature>
<keyword evidence="2" id="KW-1133">Transmembrane helix</keyword>
<feature type="transmembrane region" description="Helical" evidence="2">
    <location>
        <begin position="117"/>
        <end position="139"/>
    </location>
</feature>
<proteinExistence type="predicted"/>
<dbReference type="GeneID" id="95588978"/>
<name>A0ABQ3SRH0_9ACTN</name>
<feature type="transmembrane region" description="Helical" evidence="2">
    <location>
        <begin position="276"/>
        <end position="293"/>
    </location>
</feature>
<accession>A0ABQ3SRH0</accession>
<feature type="transmembrane region" description="Helical" evidence="2">
    <location>
        <begin position="497"/>
        <end position="519"/>
    </location>
</feature>
<dbReference type="RefSeq" id="WP_189748316.1">
    <property type="nucleotide sequence ID" value="NZ_BMRL01000041.1"/>
</dbReference>
<feature type="transmembrane region" description="Helical" evidence="2">
    <location>
        <begin position="391"/>
        <end position="413"/>
    </location>
</feature>
<feature type="transmembrane region" description="Helical" evidence="2">
    <location>
        <begin position="44"/>
        <end position="70"/>
    </location>
</feature>
<organism evidence="3 4">
    <name type="scientific">Streptomyces nojiriensis</name>
    <dbReference type="NCBI Taxonomy" id="66374"/>
    <lineage>
        <taxon>Bacteria</taxon>
        <taxon>Bacillati</taxon>
        <taxon>Actinomycetota</taxon>
        <taxon>Actinomycetes</taxon>
        <taxon>Kitasatosporales</taxon>
        <taxon>Streptomycetaceae</taxon>
        <taxon>Streptomyces</taxon>
    </lineage>
</organism>
<evidence type="ECO:0000313" key="4">
    <source>
        <dbReference type="Proteomes" id="UP000613974"/>
    </source>
</evidence>
<reference evidence="4" key="1">
    <citation type="submission" date="2023-07" db="EMBL/GenBank/DDBJ databases">
        <title>Whole genome shotgun sequence of Streptomyces nojiriensis NBRC 13794.</title>
        <authorList>
            <person name="Komaki H."/>
            <person name="Tamura T."/>
        </authorList>
    </citation>
    <scope>NUCLEOTIDE SEQUENCE [LARGE SCALE GENOMIC DNA]</scope>
    <source>
        <strain evidence="4">NBRC 13794</strain>
    </source>
</reference>
<feature type="transmembrane region" description="Helical" evidence="2">
    <location>
        <begin position="327"/>
        <end position="347"/>
    </location>
</feature>
<evidence type="ECO:0008006" key="5">
    <source>
        <dbReference type="Google" id="ProtNLM"/>
    </source>
</evidence>
<sequence length="604" mass="65373">MTDLAPNIIGAPSSRPDGAEGVPSDGKSTARSGGRFDRWTQKRWFLPLGEVVVSVVVALGFMLLCTHISVNPVTRIGQVSGLAKVQQYAALIGIPVLAVLLFLAYRGTLRYYQVAQRLVCAALAGLATGIVAGGIAVALHGTPWGLGGQEGDPGNLMGMANDMMRHKGLPGVYPPLFPALLALWAKAFHNGIADVGHALKDLQLILSALVGPMAYVAWRLMLRPFWAMAIAVPASIVFLDPIRPYSHGSMLVLLPLLAAAFREIRRADQLTTRSAVLRGLGFGIVFGVMFLWYSGWYLWAAPGGFVLGLLLFPWRRGRVAVTRALTFLGAMLVTAAVIGAPLLYQLARLGASTVDRYAYINTYLDPAYVMGWASDRAGEQTYHNFPVSGELAGQTGFGILLLLGVGIGVGLGLRNIVVRTAGFVLVGAWLLRFWFASHMAHNQAVQLYPRTTWIIFYCLIILAVLGLMLTYERGFGWIRGTLQEVAPARAARISPRLLSQLAAGLICVTALFATMGGSWSANRFMPSTNPGIEDLGLDALRAHLQQLPNGKCPKYSPYKGRQDCAPVNMKLSEYVFVPPARPSLWCANTTPQNLEFVCGRQPKN</sequence>
<feature type="transmembrane region" description="Helical" evidence="2">
    <location>
        <begin position="420"/>
        <end position="440"/>
    </location>
</feature>
<keyword evidence="4" id="KW-1185">Reference proteome</keyword>
<evidence type="ECO:0000256" key="1">
    <source>
        <dbReference type="SAM" id="MobiDB-lite"/>
    </source>
</evidence>
<feature type="transmembrane region" description="Helical" evidence="2">
    <location>
        <begin position="299"/>
        <end position="315"/>
    </location>
</feature>
<gene>
    <name evidence="3" type="ORF">Snoj_46510</name>
</gene>
<dbReference type="EMBL" id="BNEC01000005">
    <property type="protein sequence ID" value="GHI70733.1"/>
    <property type="molecule type" value="Genomic_DNA"/>
</dbReference>
<keyword evidence="2" id="KW-0812">Transmembrane</keyword>
<protein>
    <recommendedName>
        <fullName evidence="5">Galactan 5-O-arabinofuranosyltransferase</fullName>
    </recommendedName>
</protein>
<evidence type="ECO:0000313" key="3">
    <source>
        <dbReference type="EMBL" id="GHI70733.1"/>
    </source>
</evidence>
<feature type="region of interest" description="Disordered" evidence="1">
    <location>
        <begin position="1"/>
        <end position="34"/>
    </location>
</feature>
<keyword evidence="2" id="KW-0472">Membrane</keyword>
<comment type="caution">
    <text evidence="3">The sequence shown here is derived from an EMBL/GenBank/DDBJ whole genome shotgun (WGS) entry which is preliminary data.</text>
</comment>
<feature type="transmembrane region" description="Helical" evidence="2">
    <location>
        <begin position="202"/>
        <end position="218"/>
    </location>
</feature>
<feature type="transmembrane region" description="Helical" evidence="2">
    <location>
        <begin position="248"/>
        <end position="264"/>
    </location>
</feature>
<feature type="transmembrane region" description="Helical" evidence="2">
    <location>
        <begin position="85"/>
        <end position="105"/>
    </location>
</feature>
<evidence type="ECO:0000256" key="2">
    <source>
        <dbReference type="SAM" id="Phobius"/>
    </source>
</evidence>
<dbReference type="Proteomes" id="UP000613974">
    <property type="component" value="Unassembled WGS sequence"/>
</dbReference>